<dbReference type="PANTHER" id="PTHR16305:SF28">
    <property type="entry name" value="GUANYLATE CYCLASE DOMAIN-CONTAINING PROTEIN"/>
    <property type="match status" value="1"/>
</dbReference>
<keyword evidence="1" id="KW-0547">Nucleotide-binding</keyword>
<dbReference type="InterPro" id="IPR041664">
    <property type="entry name" value="AAA_16"/>
</dbReference>
<evidence type="ECO:0000256" key="1">
    <source>
        <dbReference type="ARBA" id="ARBA00022741"/>
    </source>
</evidence>
<evidence type="ECO:0000313" key="5">
    <source>
        <dbReference type="EMBL" id="RSM91732.1"/>
    </source>
</evidence>
<dbReference type="SUPFAM" id="SSF52540">
    <property type="entry name" value="P-loop containing nucleoside triphosphate hydrolases"/>
    <property type="match status" value="1"/>
</dbReference>
<dbReference type="PANTHER" id="PTHR16305">
    <property type="entry name" value="TESTICULAR SOLUBLE ADENYLYL CYCLASE"/>
    <property type="match status" value="1"/>
</dbReference>
<proteinExistence type="predicted"/>
<keyword evidence="2" id="KW-0067">ATP-binding</keyword>
<protein>
    <recommendedName>
        <fullName evidence="4">Orc1-like AAA ATPase domain-containing protein</fullName>
    </recommendedName>
</protein>
<gene>
    <name evidence="5" type="ORF">DMH04_01810</name>
</gene>
<dbReference type="GO" id="GO:0005524">
    <property type="term" value="F:ATP binding"/>
    <property type="evidence" value="ECO:0007669"/>
    <property type="project" value="UniProtKB-KW"/>
</dbReference>
<accession>A0A428ZUN4</accession>
<dbReference type="InterPro" id="IPR011990">
    <property type="entry name" value="TPR-like_helical_dom_sf"/>
</dbReference>
<dbReference type="Gene3D" id="1.25.40.10">
    <property type="entry name" value="Tetratricopeptide repeat domain"/>
    <property type="match status" value="2"/>
</dbReference>
<evidence type="ECO:0000313" key="6">
    <source>
        <dbReference type="Proteomes" id="UP000287547"/>
    </source>
</evidence>
<name>A0A428ZUN4_KIBAR</name>
<sequence length="1046" mass="111144">MTNAYGTLAPMVATFVGRAHELAVLADARRWAAAGRRQLVVVTGEAGVGKTWFSEHASAEAERDGFEVIWGRCWPHGGAPALWPWPAVLPALAGPAGADLLAADSGRDHVDPERFARFAAVGDLLMASRGKTPTMIVIDDVHYADESALLLTRFLAATLDRLPLVMVLTRRNTPSQSSVAAETLLGELQAGATTIALRPFDLNDVTALLDAHGQASPDQTVATTLLRVTGGSPLYLARAVDRGWTGTGPATLEHAITEAVTRLTPEHSRILAFAALLGVDGSVSEVANISGHSPAEVLRALTAAQAKGLVELRPNGCTFHDLVREAALDQFDTTELLDAHARAAAILTGNPERIAHHALVAAMRSNADAEIAVGACRAAADSLRRGYAYERAADLLSRAVTLAQHSPDLPGRAELLIEYADAVLACGRLNDARAAFEESTDAAERSGDPVLLARSVLGLGGVWVHEYRNAAVRGHVLARQRAALAMLPQYQRSLRCRLSVRLAAEAVYEGSAVDEVLQAMERTRAIGDPHALADALSLTHHALLSPEHAEMRLPLAEEQIAAASAAGDGILALFGLLWRTTDLYLLGNPGAERSLTELRQRSATLGVASTGFIVACMDVMRLIRAGRFDEAEEAAAKCLQQGLEVGDADSTGYYAAQLLDIRWLQGRDAELADLVTQTLKSATLAVGEYGFRASAVMVLARDGRHAEARAALAPMLEIGLANVPKSSTWLAAMVGLAEASALLNDASLAAEVVELLRPFEDLPVMVSLAVCCLGAVATSLGVASLVAGDPVGAVAYLEKAIKVNVRIENRPALANSRAQLAKALVARGRPGDLERARALLAQAIDEAGAIGMTTRVEQWTAQAETLAPSTTPAVLQWSAGWTVRSGSNTYRLPDLVGLDYLSRLLENPGEDLAAVDLVGSAVLAGRQELLDDTAVDAYRKRVRDLDKAIDDAETNGDAAKAERLRTERDAVANELVRAMGLGGRVRGFASSPERARTAVRKAIKRALDVINEHDPVLGGELRTAVTTGTSCRYTPTTRQWRVQRDP</sequence>
<dbReference type="Pfam" id="PF13191">
    <property type="entry name" value="AAA_16"/>
    <property type="match status" value="1"/>
</dbReference>
<dbReference type="AlphaFoldDB" id="A0A428ZUN4"/>
<evidence type="ECO:0000259" key="4">
    <source>
        <dbReference type="Pfam" id="PF13191"/>
    </source>
</evidence>
<evidence type="ECO:0000256" key="2">
    <source>
        <dbReference type="ARBA" id="ARBA00022840"/>
    </source>
</evidence>
<comment type="caution">
    <text evidence="5">The sequence shown here is derived from an EMBL/GenBank/DDBJ whole genome shotgun (WGS) entry which is preliminary data.</text>
</comment>
<feature type="domain" description="Orc1-like AAA ATPase" evidence="4">
    <location>
        <begin position="14"/>
        <end position="167"/>
    </location>
</feature>
<dbReference type="Proteomes" id="UP000287547">
    <property type="component" value="Unassembled WGS sequence"/>
</dbReference>
<organism evidence="5 6">
    <name type="scientific">Kibdelosporangium aridum</name>
    <dbReference type="NCBI Taxonomy" id="2030"/>
    <lineage>
        <taxon>Bacteria</taxon>
        <taxon>Bacillati</taxon>
        <taxon>Actinomycetota</taxon>
        <taxon>Actinomycetes</taxon>
        <taxon>Pseudonocardiales</taxon>
        <taxon>Pseudonocardiaceae</taxon>
        <taxon>Kibdelosporangium</taxon>
    </lineage>
</organism>
<evidence type="ECO:0000256" key="3">
    <source>
        <dbReference type="SAM" id="Coils"/>
    </source>
</evidence>
<dbReference type="InterPro" id="IPR027417">
    <property type="entry name" value="P-loop_NTPase"/>
</dbReference>
<dbReference type="SUPFAM" id="SSF48452">
    <property type="entry name" value="TPR-like"/>
    <property type="match status" value="1"/>
</dbReference>
<keyword evidence="3" id="KW-0175">Coiled coil</keyword>
<dbReference type="GO" id="GO:0005737">
    <property type="term" value="C:cytoplasm"/>
    <property type="evidence" value="ECO:0007669"/>
    <property type="project" value="TreeGrafter"/>
</dbReference>
<dbReference type="EMBL" id="QHKI01000001">
    <property type="protein sequence ID" value="RSM91732.1"/>
    <property type="molecule type" value="Genomic_DNA"/>
</dbReference>
<feature type="coiled-coil region" evidence="3">
    <location>
        <begin position="935"/>
        <end position="962"/>
    </location>
</feature>
<dbReference type="GO" id="GO:0004016">
    <property type="term" value="F:adenylate cyclase activity"/>
    <property type="evidence" value="ECO:0007669"/>
    <property type="project" value="TreeGrafter"/>
</dbReference>
<reference evidence="5 6" key="1">
    <citation type="submission" date="2018-05" db="EMBL/GenBank/DDBJ databases">
        <title>Evolution of GPA BGCs.</title>
        <authorList>
            <person name="Waglechner N."/>
            <person name="Wright G.D."/>
        </authorList>
    </citation>
    <scope>NUCLEOTIDE SEQUENCE [LARGE SCALE GENOMIC DNA]</scope>
    <source>
        <strain evidence="5 6">A82846</strain>
    </source>
</reference>